<dbReference type="EMBL" id="QXGH01000043">
    <property type="protein sequence ID" value="RHW23638.1"/>
    <property type="molecule type" value="Genomic_DNA"/>
</dbReference>
<evidence type="ECO:0000256" key="1">
    <source>
        <dbReference type="SAM" id="MobiDB-lite"/>
    </source>
</evidence>
<evidence type="ECO:0008006" key="4">
    <source>
        <dbReference type="Google" id="ProtNLM"/>
    </source>
</evidence>
<feature type="compositionally biased region" description="Basic and acidic residues" evidence="1">
    <location>
        <begin position="37"/>
        <end position="50"/>
    </location>
</feature>
<dbReference type="Proteomes" id="UP000283644">
    <property type="component" value="Unassembled WGS sequence"/>
</dbReference>
<protein>
    <recommendedName>
        <fullName evidence="4">DUF2511 domain-containing protein</fullName>
    </recommendedName>
</protein>
<organism evidence="2 3">
    <name type="scientific">Nocardioides immobilis</name>
    <dbReference type="NCBI Taxonomy" id="2049295"/>
    <lineage>
        <taxon>Bacteria</taxon>
        <taxon>Bacillati</taxon>
        <taxon>Actinomycetota</taxon>
        <taxon>Actinomycetes</taxon>
        <taxon>Propionibacteriales</taxon>
        <taxon>Nocardioidaceae</taxon>
        <taxon>Nocardioides</taxon>
    </lineage>
</organism>
<evidence type="ECO:0000313" key="2">
    <source>
        <dbReference type="EMBL" id="RHW23638.1"/>
    </source>
</evidence>
<dbReference type="AlphaFoldDB" id="A0A417XT38"/>
<reference evidence="2 3" key="1">
    <citation type="submission" date="2018-09" db="EMBL/GenBank/DDBJ databases">
        <title>Genome sequencing of Nocardioides immobilis CCTCC AB 2017083 for comparison to Nocardioides silvaticus.</title>
        <authorList>
            <person name="Li C."/>
            <person name="Wang G."/>
        </authorList>
    </citation>
    <scope>NUCLEOTIDE SEQUENCE [LARGE SCALE GENOMIC DNA]</scope>
    <source>
        <strain evidence="2 3">CCTCC AB 2017083</strain>
    </source>
</reference>
<sequence length="126" mass="13618">MRPSPATATETVTATITASPTSSPTPEETQEPEDPYEDYRGEDGFVTRDDFPSNEYGLAWPLTVDAGFLACPESFGEDAGSVTFTTLDGEEYALNGQASHDYPNIRPITKRGQIVLPLIDAALELC</sequence>
<gene>
    <name evidence="2" type="ORF">D0Z08_28880</name>
</gene>
<feature type="compositionally biased region" description="Low complexity" evidence="1">
    <location>
        <begin position="1"/>
        <end position="27"/>
    </location>
</feature>
<name>A0A417XT38_9ACTN</name>
<feature type="region of interest" description="Disordered" evidence="1">
    <location>
        <begin position="1"/>
        <end position="50"/>
    </location>
</feature>
<evidence type="ECO:0000313" key="3">
    <source>
        <dbReference type="Proteomes" id="UP000283644"/>
    </source>
</evidence>
<keyword evidence="3" id="KW-1185">Reference proteome</keyword>
<proteinExistence type="predicted"/>
<accession>A0A417XT38</accession>
<comment type="caution">
    <text evidence="2">The sequence shown here is derived from an EMBL/GenBank/DDBJ whole genome shotgun (WGS) entry which is preliminary data.</text>
</comment>